<reference evidence="4 5" key="1">
    <citation type="submission" date="2021-04" db="EMBL/GenBank/DDBJ databases">
        <authorList>
            <person name="Bliznina A."/>
        </authorList>
    </citation>
    <scope>NUCLEOTIDE SEQUENCE [LARGE SCALE GENOMIC DNA]</scope>
</reference>
<dbReference type="InterPro" id="IPR025697">
    <property type="entry name" value="CLU_dom"/>
</dbReference>
<dbReference type="PANTHER" id="PTHR12601:SF6">
    <property type="entry name" value="CLUSTERED MITOCHONDRIA PROTEIN HOMOLOG"/>
    <property type="match status" value="1"/>
</dbReference>
<dbReference type="SUPFAM" id="SSF48452">
    <property type="entry name" value="TPR-like"/>
    <property type="match status" value="2"/>
</dbReference>
<accession>A0ABN7SHE3</accession>
<feature type="domain" description="Clu" evidence="3">
    <location>
        <begin position="1"/>
        <end position="180"/>
    </location>
</feature>
<dbReference type="Pfam" id="PF12807">
    <property type="entry name" value="eIF3_p135"/>
    <property type="match status" value="1"/>
</dbReference>
<organism evidence="4 5">
    <name type="scientific">Oikopleura dioica</name>
    <name type="common">Tunicate</name>
    <dbReference type="NCBI Taxonomy" id="34765"/>
    <lineage>
        <taxon>Eukaryota</taxon>
        <taxon>Metazoa</taxon>
        <taxon>Chordata</taxon>
        <taxon>Tunicata</taxon>
        <taxon>Appendicularia</taxon>
        <taxon>Copelata</taxon>
        <taxon>Oikopleuridae</taxon>
        <taxon>Oikopleura</taxon>
    </lineage>
</organism>
<dbReference type="Proteomes" id="UP001158576">
    <property type="component" value="Chromosome XSR"/>
</dbReference>
<evidence type="ECO:0000256" key="2">
    <source>
        <dbReference type="SAM" id="MobiDB-lite"/>
    </source>
</evidence>
<dbReference type="EMBL" id="OU015569">
    <property type="protein sequence ID" value="CAG5098362.1"/>
    <property type="molecule type" value="Genomic_DNA"/>
</dbReference>
<sequence>MLVVDGGVLAINPGDEPRSQMFIWSNIFFSLGFDVREHYGNFGGDAAAFVAPLLDLKGVQVYNQADVKGLHTLGTVIVDYKGFRVTAQSIIPGILEREQEQSVVYGSIDFGKTIVSHEDYDGLLEQVAKTTKQQIHKAKNSDGKEITMYTSVETKGIQGNDKRNYVLDLLRTMPPDVNFLGDALTKEDISLFPENLKELHLPRTHTHKLAAHRHELVEAFCENRYLQYWKLAMKNFAEAKKELDAMQELGEEEKKVKLMAKNTQSIKEAASAVGSISTDELDIRFNPDIFSPTVNVIADDAEIRRQKQLVVDVAAFLVNEQIPAFIRECKEGQDSCLDCVSMVENLHSKGIGVRYLGVIQKALLAEEDANLEHVINTVNAEMISRAIKWIFRSYLQKTDQSVTGQAVAHLLNCLFASCTVQIPQIFDDINGNPEKSNKKKKKGKKPAAKQNESSTSIGWQRLTNEWMRVTPEGIWRDVEKRARSYFHVSIDCKSIDQICSSYKIQKASLLRDVCLKNGIQIHLRNYDLASKTKQPFTDEDIMSMFPIVKHLNPKAADGNALFQKGQQCISKGYMKDGQIMIQEALGLFTSVYGNVHADVISSYRLLARLDYIQGNHTEAIEKQHKACLLSERCHGLDSPSTIQEYITLAHYCFATNQVPASLKLLYRARYLLKLIHGEGHPEMATIDTNIGLVLYWAAQFDAAEGFFKNALSIYEIHQPQNVVKQALGHHLIARVLSFKSNYREAISHEKEACKTYRTILGDEHEKTKESTEFLKHLTQQAVSLQKTMNAMKNKENVKANLPSPAVPPQHRKVLETMNVANGIFFAVSSKQREQIKRIEKAEMEREMKMIAKEAGASDDQVQQAMRIAKGVLPSQGDQIEEEQLD</sequence>
<dbReference type="Pfam" id="PF13374">
    <property type="entry name" value="TPR_10"/>
    <property type="match status" value="1"/>
</dbReference>
<feature type="compositionally biased region" description="Basic residues" evidence="2">
    <location>
        <begin position="437"/>
        <end position="447"/>
    </location>
</feature>
<dbReference type="InterPro" id="IPR033646">
    <property type="entry name" value="CLU-central"/>
</dbReference>
<dbReference type="InterPro" id="IPR027523">
    <property type="entry name" value="CLU_prot"/>
</dbReference>
<evidence type="ECO:0000313" key="4">
    <source>
        <dbReference type="EMBL" id="CAG5098362.1"/>
    </source>
</evidence>
<dbReference type="Gene3D" id="1.25.40.10">
    <property type="entry name" value="Tetratricopeptide repeat domain"/>
    <property type="match status" value="1"/>
</dbReference>
<keyword evidence="5" id="KW-1185">Reference proteome</keyword>
<dbReference type="InterPro" id="IPR011990">
    <property type="entry name" value="TPR-like_helical_dom_sf"/>
</dbReference>
<evidence type="ECO:0000313" key="5">
    <source>
        <dbReference type="Proteomes" id="UP001158576"/>
    </source>
</evidence>
<dbReference type="CDD" id="cd15466">
    <property type="entry name" value="CLU-central"/>
    <property type="match status" value="1"/>
</dbReference>
<dbReference type="PANTHER" id="PTHR12601">
    <property type="entry name" value="EUKARYOTIC TRANSLATION INITIATION FACTOR 3 SUBUNIT EIF-3"/>
    <property type="match status" value="1"/>
</dbReference>
<dbReference type="Pfam" id="PF13236">
    <property type="entry name" value="CLU"/>
    <property type="match status" value="1"/>
</dbReference>
<name>A0ABN7SHE3_OIKDI</name>
<evidence type="ECO:0000256" key="1">
    <source>
        <dbReference type="ARBA" id="ARBA00022490"/>
    </source>
</evidence>
<evidence type="ECO:0000259" key="3">
    <source>
        <dbReference type="PROSITE" id="PS51823"/>
    </source>
</evidence>
<proteinExistence type="predicted"/>
<feature type="region of interest" description="Disordered" evidence="2">
    <location>
        <begin position="431"/>
        <end position="455"/>
    </location>
</feature>
<keyword evidence="1" id="KW-0963">Cytoplasm</keyword>
<gene>
    <name evidence="4" type="ORF">OKIOD_LOCUS7159</name>
</gene>
<dbReference type="PROSITE" id="PS51823">
    <property type="entry name" value="CLU"/>
    <property type="match status" value="1"/>
</dbReference>
<protein>
    <submittedName>
        <fullName evidence="4">Oidioi.mRNA.OKI2018_I69.XSR.g15601.t1.cds</fullName>
    </submittedName>
</protein>